<feature type="region of interest" description="Disordered" evidence="1">
    <location>
        <begin position="1"/>
        <end position="34"/>
    </location>
</feature>
<dbReference type="AlphaFoldDB" id="A0A518HJ19"/>
<gene>
    <name evidence="2" type="ORF">Enr13x_06830</name>
</gene>
<evidence type="ECO:0000313" key="3">
    <source>
        <dbReference type="Proteomes" id="UP000319004"/>
    </source>
</evidence>
<sequence length="34" mass="3999">MDPGDTGEMAEKWWAEKSGAIEDKKMDDRKREEE</sequence>
<evidence type="ECO:0000256" key="1">
    <source>
        <dbReference type="SAM" id="MobiDB-lite"/>
    </source>
</evidence>
<proteinExistence type="predicted"/>
<organism evidence="2 3">
    <name type="scientific">Stieleria neptunia</name>
    <dbReference type="NCBI Taxonomy" id="2527979"/>
    <lineage>
        <taxon>Bacteria</taxon>
        <taxon>Pseudomonadati</taxon>
        <taxon>Planctomycetota</taxon>
        <taxon>Planctomycetia</taxon>
        <taxon>Pirellulales</taxon>
        <taxon>Pirellulaceae</taxon>
        <taxon>Stieleria</taxon>
    </lineage>
</organism>
<accession>A0A518HJ19</accession>
<name>A0A518HJ19_9BACT</name>
<reference evidence="2 3" key="1">
    <citation type="submission" date="2019-03" db="EMBL/GenBank/DDBJ databases">
        <title>Deep-cultivation of Planctomycetes and their phenomic and genomic characterization uncovers novel biology.</title>
        <authorList>
            <person name="Wiegand S."/>
            <person name="Jogler M."/>
            <person name="Boedeker C."/>
            <person name="Pinto D."/>
            <person name="Vollmers J."/>
            <person name="Rivas-Marin E."/>
            <person name="Kohn T."/>
            <person name="Peeters S.H."/>
            <person name="Heuer A."/>
            <person name="Rast P."/>
            <person name="Oberbeckmann S."/>
            <person name="Bunk B."/>
            <person name="Jeske O."/>
            <person name="Meyerdierks A."/>
            <person name="Storesund J.E."/>
            <person name="Kallscheuer N."/>
            <person name="Luecker S."/>
            <person name="Lage O.M."/>
            <person name="Pohl T."/>
            <person name="Merkel B.J."/>
            <person name="Hornburger P."/>
            <person name="Mueller R.-W."/>
            <person name="Bruemmer F."/>
            <person name="Labrenz M."/>
            <person name="Spormann A.M."/>
            <person name="Op den Camp H."/>
            <person name="Overmann J."/>
            <person name="Amann R."/>
            <person name="Jetten M.S.M."/>
            <person name="Mascher T."/>
            <person name="Medema M.H."/>
            <person name="Devos D.P."/>
            <person name="Kaster A.-K."/>
            <person name="Ovreas L."/>
            <person name="Rohde M."/>
            <person name="Galperin M.Y."/>
            <person name="Jogler C."/>
        </authorList>
    </citation>
    <scope>NUCLEOTIDE SEQUENCE [LARGE SCALE GENOMIC DNA]</scope>
    <source>
        <strain evidence="2 3">Enr13</strain>
    </source>
</reference>
<keyword evidence="3" id="KW-1185">Reference proteome</keyword>
<dbReference type="KEGG" id="snep:Enr13x_06830"/>
<dbReference type="Proteomes" id="UP000319004">
    <property type="component" value="Chromosome"/>
</dbReference>
<feature type="compositionally biased region" description="Basic and acidic residues" evidence="1">
    <location>
        <begin position="9"/>
        <end position="34"/>
    </location>
</feature>
<protein>
    <submittedName>
        <fullName evidence="2">Uncharacterized protein</fullName>
    </submittedName>
</protein>
<evidence type="ECO:0000313" key="2">
    <source>
        <dbReference type="EMBL" id="QDV40847.1"/>
    </source>
</evidence>
<dbReference type="EMBL" id="CP037423">
    <property type="protein sequence ID" value="QDV40847.1"/>
    <property type="molecule type" value="Genomic_DNA"/>
</dbReference>